<organism evidence="4 5">
    <name type="scientific">Thalassiosira pseudonana</name>
    <name type="common">Marine diatom</name>
    <name type="synonym">Cyclotella nana</name>
    <dbReference type="NCBI Taxonomy" id="35128"/>
    <lineage>
        <taxon>Eukaryota</taxon>
        <taxon>Sar</taxon>
        <taxon>Stramenopiles</taxon>
        <taxon>Ochrophyta</taxon>
        <taxon>Bacillariophyta</taxon>
        <taxon>Coscinodiscophyceae</taxon>
        <taxon>Thalassiosirophycidae</taxon>
        <taxon>Thalassiosirales</taxon>
        <taxon>Thalassiosiraceae</taxon>
        <taxon>Thalassiosira</taxon>
    </lineage>
</organism>
<evidence type="ECO:0000256" key="1">
    <source>
        <dbReference type="SAM" id="MobiDB-lite"/>
    </source>
</evidence>
<dbReference type="OMA" id="FIHHFYP"/>
<dbReference type="InterPro" id="IPR002921">
    <property type="entry name" value="Fungal_lipase-type"/>
</dbReference>
<feature type="region of interest" description="Disordered" evidence="1">
    <location>
        <begin position="32"/>
        <end position="61"/>
    </location>
</feature>
<dbReference type="Proteomes" id="UP000001449">
    <property type="component" value="Chromosome 6"/>
</dbReference>
<sequence length="749" mass="81589">MHSLALATAVCLLVAMASAFVQHAPLKISTMHQPGCQHHDGRRRRTSNIFSGSRDDEADEKRIDGEKIDGEVPAWLKALIRWVTSDSGKAATSTAGTQSEGVYFDSFPFKIGGDNRKAKIWDDEMGPLVSSMSGMVNVEALLAAASSSESEDASLPDLGVTMNTSEPSLSTNETDASVINVFPFLEGALRWEKFVPLLQKNVEEARDMIDGKEDINSIMDSIGDIVPASPLPVDDTTTSSSSPLDTDKILRDVTQRLEYVMNTSSAFSPSAMQDLVMRATKALAIQEASGNLTAAAKEVFDAAGNAPRATAKYTGELIQFANDVLSGGYVSDGEGGNGLFRNYPSVRRIPQSDYRQKIYTAARYGSLSGAIYEDTIPNTHALEHSIVAQGKTADIGWMVTDSLQCEQDYSGKVSASPILVRSIVIRGYDASDEEVDREGLLNTICTAAPVPIPDTNSAFRVHEGLLSIAEELYKELERYIDFTSPSHKFVLTGHSIGGSLSVLLMVLLAKNKTTNFVRERVLRVFTFGSPPVFMTESTSNLRDIATAINGNSVSYEPCSILEGLGLPTDTVYGFNQPWDPIPKLFTTYDPLYPLIDDLGEEPCDRSQRQSLNLGKDGRDIETTLDSSLGRTIEVLEVSVNTAVPPIDTVLQVSPRELLPALNEVFTLDTFSISLIPVAIRSFIHHFYPAYGPNFAEYAFKLETPEKKTDGSGEDNYLNERVSLSTVITDAVLGGTFVPKYLEIERSKTA</sequence>
<feature type="signal peptide" evidence="2">
    <location>
        <begin position="1"/>
        <end position="19"/>
    </location>
</feature>
<evidence type="ECO:0000313" key="5">
    <source>
        <dbReference type="Proteomes" id="UP000001449"/>
    </source>
</evidence>
<proteinExistence type="predicted"/>
<dbReference type="RefSeq" id="XP_002291156.1">
    <property type="nucleotide sequence ID" value="XM_002291120.1"/>
</dbReference>
<evidence type="ECO:0000313" key="4">
    <source>
        <dbReference type="EMBL" id="EED91263.1"/>
    </source>
</evidence>
<dbReference type="EMBL" id="CM000643">
    <property type="protein sequence ID" value="EED91263.1"/>
    <property type="molecule type" value="Genomic_DNA"/>
</dbReference>
<dbReference type="Pfam" id="PF01764">
    <property type="entry name" value="Lipase_3"/>
    <property type="match status" value="1"/>
</dbReference>
<dbReference type="PaxDb" id="35128-Thaps6357"/>
<evidence type="ECO:0000259" key="3">
    <source>
        <dbReference type="Pfam" id="PF01764"/>
    </source>
</evidence>
<dbReference type="HOGENOM" id="CLU_371561_0_0_1"/>
<accession>B8C432</accession>
<reference evidence="4 5" key="2">
    <citation type="journal article" date="2008" name="Nature">
        <title>The Phaeodactylum genome reveals the evolutionary history of diatom genomes.</title>
        <authorList>
            <person name="Bowler C."/>
            <person name="Allen A.E."/>
            <person name="Badger J.H."/>
            <person name="Grimwood J."/>
            <person name="Jabbari K."/>
            <person name="Kuo A."/>
            <person name="Maheswari U."/>
            <person name="Martens C."/>
            <person name="Maumus F."/>
            <person name="Otillar R.P."/>
            <person name="Rayko E."/>
            <person name="Salamov A."/>
            <person name="Vandepoele K."/>
            <person name="Beszteri B."/>
            <person name="Gruber A."/>
            <person name="Heijde M."/>
            <person name="Katinka M."/>
            <person name="Mock T."/>
            <person name="Valentin K."/>
            <person name="Verret F."/>
            <person name="Berges J.A."/>
            <person name="Brownlee C."/>
            <person name="Cadoret J.P."/>
            <person name="Chiovitti A."/>
            <person name="Choi C.J."/>
            <person name="Coesel S."/>
            <person name="De Martino A."/>
            <person name="Detter J.C."/>
            <person name="Durkin C."/>
            <person name="Falciatore A."/>
            <person name="Fournet J."/>
            <person name="Haruta M."/>
            <person name="Huysman M.J."/>
            <person name="Jenkins B.D."/>
            <person name="Jiroutova K."/>
            <person name="Jorgensen R.E."/>
            <person name="Joubert Y."/>
            <person name="Kaplan A."/>
            <person name="Kroger N."/>
            <person name="Kroth P.G."/>
            <person name="La Roche J."/>
            <person name="Lindquist E."/>
            <person name="Lommer M."/>
            <person name="Martin-Jezequel V."/>
            <person name="Lopez P.J."/>
            <person name="Lucas S."/>
            <person name="Mangogna M."/>
            <person name="McGinnis K."/>
            <person name="Medlin L.K."/>
            <person name="Montsant A."/>
            <person name="Oudot-Le Secq M.P."/>
            <person name="Napoli C."/>
            <person name="Obornik M."/>
            <person name="Parker M.S."/>
            <person name="Petit J.L."/>
            <person name="Porcel B.M."/>
            <person name="Poulsen N."/>
            <person name="Robison M."/>
            <person name="Rychlewski L."/>
            <person name="Rynearson T.A."/>
            <person name="Schmutz J."/>
            <person name="Shapiro H."/>
            <person name="Siaut M."/>
            <person name="Stanley M."/>
            <person name="Sussman M.R."/>
            <person name="Taylor A.R."/>
            <person name="Vardi A."/>
            <person name="von Dassow P."/>
            <person name="Vyverman W."/>
            <person name="Willis A."/>
            <person name="Wyrwicz L.S."/>
            <person name="Rokhsar D.S."/>
            <person name="Weissenbach J."/>
            <person name="Armbrust E.V."/>
            <person name="Green B.R."/>
            <person name="Van de Peer Y."/>
            <person name="Grigoriev I.V."/>
        </authorList>
    </citation>
    <scope>NUCLEOTIDE SEQUENCE [LARGE SCALE GENOMIC DNA]</scope>
    <source>
        <strain evidence="4 5">CCMP1335</strain>
    </source>
</reference>
<gene>
    <name evidence="4" type="ORF">THAPSDRAFT_6357</name>
</gene>
<keyword evidence="5" id="KW-1185">Reference proteome</keyword>
<dbReference type="GeneID" id="7442726"/>
<reference evidence="4 5" key="1">
    <citation type="journal article" date="2004" name="Science">
        <title>The genome of the diatom Thalassiosira pseudonana: ecology, evolution, and metabolism.</title>
        <authorList>
            <person name="Armbrust E.V."/>
            <person name="Berges J.A."/>
            <person name="Bowler C."/>
            <person name="Green B.R."/>
            <person name="Martinez D."/>
            <person name="Putnam N.H."/>
            <person name="Zhou S."/>
            <person name="Allen A.E."/>
            <person name="Apt K.E."/>
            <person name="Bechner M."/>
            <person name="Brzezinski M.A."/>
            <person name="Chaal B.K."/>
            <person name="Chiovitti A."/>
            <person name="Davis A.K."/>
            <person name="Demarest M.S."/>
            <person name="Detter J.C."/>
            <person name="Glavina T."/>
            <person name="Goodstein D."/>
            <person name="Hadi M.Z."/>
            <person name="Hellsten U."/>
            <person name="Hildebrand M."/>
            <person name="Jenkins B.D."/>
            <person name="Jurka J."/>
            <person name="Kapitonov V.V."/>
            <person name="Kroger N."/>
            <person name="Lau W.W."/>
            <person name="Lane T.W."/>
            <person name="Larimer F.W."/>
            <person name="Lippmeier J.C."/>
            <person name="Lucas S."/>
            <person name="Medina M."/>
            <person name="Montsant A."/>
            <person name="Obornik M."/>
            <person name="Parker M.S."/>
            <person name="Palenik B."/>
            <person name="Pazour G.J."/>
            <person name="Richardson P.M."/>
            <person name="Rynearson T.A."/>
            <person name="Saito M.A."/>
            <person name="Schwartz D.C."/>
            <person name="Thamatrakoln K."/>
            <person name="Valentin K."/>
            <person name="Vardi A."/>
            <person name="Wilkerson F.P."/>
            <person name="Rokhsar D.S."/>
        </authorList>
    </citation>
    <scope>NUCLEOTIDE SEQUENCE [LARGE SCALE GENOMIC DNA]</scope>
    <source>
        <strain evidence="4 5">CCMP1335</strain>
    </source>
</reference>
<feature type="chain" id="PRO_5002866280" description="Fungal lipase-type domain-containing protein" evidence="2">
    <location>
        <begin position="20"/>
        <end position="749"/>
    </location>
</feature>
<name>B8C432_THAPS</name>
<evidence type="ECO:0000256" key="2">
    <source>
        <dbReference type="SAM" id="SignalP"/>
    </source>
</evidence>
<dbReference type="KEGG" id="tps:THAPSDRAFT_6357"/>
<dbReference type="InterPro" id="IPR029058">
    <property type="entry name" value="AB_hydrolase_fold"/>
</dbReference>
<feature type="domain" description="Fungal lipase-type" evidence="3">
    <location>
        <begin position="456"/>
        <end position="535"/>
    </location>
</feature>
<protein>
    <recommendedName>
        <fullName evidence="3">Fungal lipase-type domain-containing protein</fullName>
    </recommendedName>
</protein>
<dbReference type="Gene3D" id="3.40.50.1820">
    <property type="entry name" value="alpha/beta hydrolase"/>
    <property type="match status" value="1"/>
</dbReference>
<dbReference type="SUPFAM" id="SSF53474">
    <property type="entry name" value="alpha/beta-Hydrolases"/>
    <property type="match status" value="1"/>
</dbReference>
<keyword evidence="2" id="KW-0732">Signal</keyword>
<dbReference type="AlphaFoldDB" id="B8C432"/>
<dbReference type="InParanoid" id="B8C432"/>
<dbReference type="eggNOG" id="ENOG502R8MZ">
    <property type="taxonomic scope" value="Eukaryota"/>
</dbReference>
<dbReference type="GO" id="GO:0006629">
    <property type="term" value="P:lipid metabolic process"/>
    <property type="evidence" value="ECO:0007669"/>
    <property type="project" value="InterPro"/>
</dbReference>